<dbReference type="AlphaFoldDB" id="A0A8H4W5U3"/>
<dbReference type="EMBL" id="JAAMPI010000389">
    <property type="protein sequence ID" value="KAF4632009.1"/>
    <property type="molecule type" value="Genomic_DNA"/>
</dbReference>
<accession>A0A8H4W5U3</accession>
<sequence>MIPKYTDKNLKWVISDLRYSSFCRDMRVLDFPDLIDRRVMEGCWALLCRIKAGNWEYDLEKLAEKGIVERDIVLWNAALQTTGGLYINKLDASGQESNADKYWGKQAEMLAFERRKALNTKSELDFNDFFLSQAKNLFRKVFTQQLQNDQLRLFYGAARRFALVDDEPTVAGGADGNGAVGAESVVNKSPVENDRIDQKTVDNIIGCRSILHS</sequence>
<organism evidence="1 2">
    <name type="scientific">Cudoniella acicularis</name>
    <dbReference type="NCBI Taxonomy" id="354080"/>
    <lineage>
        <taxon>Eukaryota</taxon>
        <taxon>Fungi</taxon>
        <taxon>Dikarya</taxon>
        <taxon>Ascomycota</taxon>
        <taxon>Pezizomycotina</taxon>
        <taxon>Leotiomycetes</taxon>
        <taxon>Helotiales</taxon>
        <taxon>Tricladiaceae</taxon>
        <taxon>Cudoniella</taxon>
    </lineage>
</organism>
<evidence type="ECO:0000313" key="2">
    <source>
        <dbReference type="Proteomes" id="UP000566819"/>
    </source>
</evidence>
<reference evidence="1 2" key="1">
    <citation type="submission" date="2020-03" db="EMBL/GenBank/DDBJ databases">
        <title>Draft Genome Sequence of Cudoniella acicularis.</title>
        <authorList>
            <person name="Buettner E."/>
            <person name="Kellner H."/>
        </authorList>
    </citation>
    <scope>NUCLEOTIDE SEQUENCE [LARGE SCALE GENOMIC DNA]</scope>
    <source>
        <strain evidence="1 2">DSM 108380</strain>
    </source>
</reference>
<proteinExistence type="predicted"/>
<name>A0A8H4W5U3_9HELO</name>
<keyword evidence="2" id="KW-1185">Reference proteome</keyword>
<protein>
    <submittedName>
        <fullName evidence="1">Uncharacterized protein</fullName>
    </submittedName>
</protein>
<evidence type="ECO:0000313" key="1">
    <source>
        <dbReference type="EMBL" id="KAF4632009.1"/>
    </source>
</evidence>
<dbReference type="Proteomes" id="UP000566819">
    <property type="component" value="Unassembled WGS sequence"/>
</dbReference>
<gene>
    <name evidence="1" type="ORF">G7Y89_g6118</name>
</gene>
<comment type="caution">
    <text evidence="1">The sequence shown here is derived from an EMBL/GenBank/DDBJ whole genome shotgun (WGS) entry which is preliminary data.</text>
</comment>